<dbReference type="InterPro" id="IPR015927">
    <property type="entry name" value="Peptidase_S24_S26A/B/C"/>
</dbReference>
<name>A0A016QS66_9DEIO</name>
<gene>
    <name evidence="2" type="ORF">DEIPH_ctg013orf0005</name>
</gene>
<evidence type="ECO:0000259" key="1">
    <source>
        <dbReference type="Pfam" id="PF00717"/>
    </source>
</evidence>
<comment type="caution">
    <text evidence="2">The sequence shown here is derived from an EMBL/GenBank/DDBJ whole genome shotgun (WGS) entry which is preliminary data.</text>
</comment>
<dbReference type="Gene3D" id="2.10.109.10">
    <property type="entry name" value="Umud Fragment, subunit A"/>
    <property type="match status" value="1"/>
</dbReference>
<dbReference type="SUPFAM" id="SSF51306">
    <property type="entry name" value="LexA/Signal peptidase"/>
    <property type="match status" value="1"/>
</dbReference>
<accession>A0A016QS66</accession>
<dbReference type="EMBL" id="JHAC01000013">
    <property type="protein sequence ID" value="EYB68903.1"/>
    <property type="molecule type" value="Genomic_DNA"/>
</dbReference>
<dbReference type="AlphaFoldDB" id="A0A016QS66"/>
<evidence type="ECO:0000313" key="2">
    <source>
        <dbReference type="EMBL" id="EYB68903.1"/>
    </source>
</evidence>
<dbReference type="Proteomes" id="UP000020492">
    <property type="component" value="Unassembled WGS sequence"/>
</dbReference>
<protein>
    <recommendedName>
        <fullName evidence="1">Peptidase S24/S26A/S26B/S26C domain-containing protein</fullName>
    </recommendedName>
</protein>
<organism evidence="2 3">
    <name type="scientific">Deinococcus phoenicis</name>
    <dbReference type="NCBI Taxonomy" id="1476583"/>
    <lineage>
        <taxon>Bacteria</taxon>
        <taxon>Thermotogati</taxon>
        <taxon>Deinococcota</taxon>
        <taxon>Deinococci</taxon>
        <taxon>Deinococcales</taxon>
        <taxon>Deinococcaceae</taxon>
        <taxon>Deinococcus</taxon>
    </lineage>
</organism>
<dbReference type="Pfam" id="PF00717">
    <property type="entry name" value="Peptidase_S24"/>
    <property type="match status" value="1"/>
</dbReference>
<evidence type="ECO:0000313" key="3">
    <source>
        <dbReference type="Proteomes" id="UP000020492"/>
    </source>
</evidence>
<keyword evidence="3" id="KW-1185">Reference proteome</keyword>
<feature type="domain" description="Peptidase S24/S26A/S26B/S26C" evidence="1">
    <location>
        <begin position="36"/>
        <end position="129"/>
    </location>
</feature>
<reference evidence="2 3" key="1">
    <citation type="submission" date="2014-03" db="EMBL/GenBank/DDBJ databases">
        <title>Draft genome sequence of Deinococcus phoenicis 1P10ME.</title>
        <authorList>
            <person name="Stepanov V.G."/>
            <person name="Vaishampayan P."/>
            <person name="Venkateswaran K."/>
            <person name="Fox G.E."/>
        </authorList>
    </citation>
    <scope>NUCLEOTIDE SEQUENCE [LARGE SCALE GENOMIC DNA]</scope>
    <source>
        <strain evidence="2 3">1P10ME</strain>
    </source>
</reference>
<dbReference type="PATRIC" id="fig|1476583.3.peg.942"/>
<sequence>MADAVAIGNEATPVFKLQDLLKPEPQPDAFSFIAPNPHVRNPDNYGVFFADSDEMTTAQARSIHPDDLVFLDLAATTPQEQRVYAVESGGRVFLRRYSSTPFGHAWTADNPSYAAHLIPADQARVLGRLYRIVSDRHEGPLN</sequence>
<dbReference type="InterPro" id="IPR036286">
    <property type="entry name" value="LexA/Signal_pep-like_sf"/>
</dbReference>
<proteinExistence type="predicted"/>